<organism evidence="7 8">
    <name type="scientific">Bemisia tabaci</name>
    <name type="common">Sweetpotato whitefly</name>
    <name type="synonym">Aleurodes tabaci</name>
    <dbReference type="NCBI Taxonomy" id="7038"/>
    <lineage>
        <taxon>Eukaryota</taxon>
        <taxon>Metazoa</taxon>
        <taxon>Ecdysozoa</taxon>
        <taxon>Arthropoda</taxon>
        <taxon>Hexapoda</taxon>
        <taxon>Insecta</taxon>
        <taxon>Pterygota</taxon>
        <taxon>Neoptera</taxon>
        <taxon>Paraneoptera</taxon>
        <taxon>Hemiptera</taxon>
        <taxon>Sternorrhyncha</taxon>
        <taxon>Aleyrodoidea</taxon>
        <taxon>Aleyrodidae</taxon>
        <taxon>Aleyrodinae</taxon>
        <taxon>Bemisia</taxon>
    </lineage>
</organism>
<keyword evidence="8" id="KW-1185">Reference proteome</keyword>
<dbReference type="PROSITE" id="PS00108">
    <property type="entry name" value="PROTEIN_KINASE_ST"/>
    <property type="match status" value="1"/>
</dbReference>
<dbReference type="SMART" id="SM00220">
    <property type="entry name" value="S_TKc"/>
    <property type="match status" value="1"/>
</dbReference>
<dbReference type="GO" id="GO:0005524">
    <property type="term" value="F:ATP binding"/>
    <property type="evidence" value="ECO:0007669"/>
    <property type="project" value="UniProtKB-UniRule"/>
</dbReference>
<evidence type="ECO:0000259" key="6">
    <source>
        <dbReference type="PROSITE" id="PS50011"/>
    </source>
</evidence>
<dbReference type="GO" id="GO:0004674">
    <property type="term" value="F:protein serine/threonine kinase activity"/>
    <property type="evidence" value="ECO:0007669"/>
    <property type="project" value="UniProtKB-EC"/>
</dbReference>
<keyword evidence="2 4" id="KW-0547">Nucleotide-binding</keyword>
<feature type="compositionally biased region" description="Polar residues" evidence="5">
    <location>
        <begin position="449"/>
        <end position="459"/>
    </location>
</feature>
<feature type="binding site" evidence="4">
    <location>
        <position position="77"/>
    </location>
    <ligand>
        <name>ATP</name>
        <dbReference type="ChEBI" id="CHEBI:30616"/>
    </ligand>
</feature>
<evidence type="ECO:0000256" key="3">
    <source>
        <dbReference type="ARBA" id="ARBA00022840"/>
    </source>
</evidence>
<keyword evidence="3 4" id="KW-0067">ATP-binding</keyword>
<feature type="compositionally biased region" description="Basic residues" evidence="5">
    <location>
        <begin position="587"/>
        <end position="596"/>
    </location>
</feature>
<dbReference type="InterPro" id="IPR000719">
    <property type="entry name" value="Prot_kinase_dom"/>
</dbReference>
<feature type="region of interest" description="Disordered" evidence="5">
    <location>
        <begin position="505"/>
        <end position="603"/>
    </location>
</feature>
<dbReference type="InterPro" id="IPR008271">
    <property type="entry name" value="Ser/Thr_kinase_AS"/>
</dbReference>
<dbReference type="InterPro" id="IPR050235">
    <property type="entry name" value="CK1_Ser-Thr_kinase"/>
</dbReference>
<evidence type="ECO:0000256" key="4">
    <source>
        <dbReference type="PROSITE-ProRule" id="PRU10141"/>
    </source>
</evidence>
<evidence type="ECO:0000313" key="7">
    <source>
        <dbReference type="EMBL" id="CAH0392947.1"/>
    </source>
</evidence>
<dbReference type="EMBL" id="OU963868">
    <property type="protein sequence ID" value="CAH0392947.1"/>
    <property type="molecule type" value="Genomic_DNA"/>
</dbReference>
<reference evidence="7" key="1">
    <citation type="submission" date="2021-12" db="EMBL/GenBank/DDBJ databases">
        <authorList>
            <person name="King R."/>
        </authorList>
    </citation>
    <scope>NUCLEOTIDE SEQUENCE</scope>
</reference>
<sequence length="603" mass="67995">MAPRRSTFALESPPKKKGASNDSEVEEFLQEGEVLTDITKNKWKLGKSIGAGGFGKIYLASQNLYGPVDSNAKYVIKVEPHKNGPLFVEMNFYLRVAKLDMIDNWVARHELKNLGIPYYVGCGSHTSNGKRYRFLIMPRFGTNLHNVFCKTGQCFTPKTSFTLASYIIDILEYIHSYGYVHSDIKGSNLVIGRDNQAPIYLLDFGLSAKYLDSHGNHKPYLSDARIAHNGTLEFTSRDAHTGAHSRRGDLEILAYVLIKWLCGKLPWEDKLSDPEEVASMKNSAMANIPRFLSLCFEDSKPPSALVEYVKYVVSMSFDAKPNYKYCKRIFKKGVQDVGSVFDGKLSFEFNNARGVKRKKCQMQGNSEAENIPVKKKKKLIRPDLKPLTARQLLNSQNINRITRTVKNKLARTRHRKAQLGDHEDFDWAKIIASNPEKKTSHTPPKKTRLSSISLSSTVPDPSAKVQPPASVLIKRIEESPEFQNPTPAMRFQIDRMKQRLYEIPHQCAPNKRTKNESNHHNGTAEAGKSSSGYVNGVNGKLKSSLERNCSLRSKKIKSSNVPAKKDKDTLTAPITTKRKLSFDSRTHSSRNRKRLRSSNVSLV</sequence>
<dbReference type="InterPro" id="IPR011009">
    <property type="entry name" value="Kinase-like_dom_sf"/>
</dbReference>
<name>A0A9P0F7Z7_BEMTA</name>
<feature type="region of interest" description="Disordered" evidence="5">
    <location>
        <begin position="1"/>
        <end position="23"/>
    </location>
</feature>
<dbReference type="PANTHER" id="PTHR11909">
    <property type="entry name" value="CASEIN KINASE-RELATED"/>
    <property type="match status" value="1"/>
</dbReference>
<dbReference type="PROSITE" id="PS00107">
    <property type="entry name" value="PROTEIN_KINASE_ATP"/>
    <property type="match status" value="1"/>
</dbReference>
<evidence type="ECO:0000256" key="2">
    <source>
        <dbReference type="ARBA" id="ARBA00022741"/>
    </source>
</evidence>
<dbReference type="Pfam" id="PF00069">
    <property type="entry name" value="Pkinase"/>
    <property type="match status" value="1"/>
</dbReference>
<feature type="domain" description="Protein kinase" evidence="6">
    <location>
        <begin position="43"/>
        <end position="331"/>
    </location>
</feature>
<dbReference type="EC" id="2.7.11.1" evidence="1"/>
<proteinExistence type="predicted"/>
<dbReference type="Gene3D" id="1.10.510.10">
    <property type="entry name" value="Transferase(Phosphotransferase) domain 1"/>
    <property type="match status" value="1"/>
</dbReference>
<evidence type="ECO:0000313" key="8">
    <source>
        <dbReference type="Proteomes" id="UP001152759"/>
    </source>
</evidence>
<protein>
    <recommendedName>
        <fullName evidence="1">non-specific serine/threonine protein kinase</fullName>
        <ecNumber evidence="1">2.7.11.1</ecNumber>
    </recommendedName>
</protein>
<dbReference type="InterPro" id="IPR017441">
    <property type="entry name" value="Protein_kinase_ATP_BS"/>
</dbReference>
<dbReference type="Proteomes" id="UP001152759">
    <property type="component" value="Chromosome 7"/>
</dbReference>
<feature type="region of interest" description="Disordered" evidence="5">
    <location>
        <begin position="435"/>
        <end position="466"/>
    </location>
</feature>
<dbReference type="PROSITE" id="PS50011">
    <property type="entry name" value="PROTEIN_KINASE_DOM"/>
    <property type="match status" value="1"/>
</dbReference>
<gene>
    <name evidence="7" type="ORF">BEMITA_LOCUS11405</name>
</gene>
<evidence type="ECO:0000256" key="1">
    <source>
        <dbReference type="ARBA" id="ARBA00012513"/>
    </source>
</evidence>
<dbReference type="SUPFAM" id="SSF56112">
    <property type="entry name" value="Protein kinase-like (PK-like)"/>
    <property type="match status" value="1"/>
</dbReference>
<evidence type="ECO:0000256" key="5">
    <source>
        <dbReference type="SAM" id="MobiDB-lite"/>
    </source>
</evidence>
<accession>A0A9P0F7Z7</accession>
<dbReference type="AlphaFoldDB" id="A0A9P0F7Z7"/>